<evidence type="ECO:0000313" key="2">
    <source>
        <dbReference type="EMBL" id="GEO84198.1"/>
    </source>
</evidence>
<proteinExistence type="predicted"/>
<name>A0A512HFH9_9HYPH</name>
<keyword evidence="3" id="KW-1185">Reference proteome</keyword>
<organism evidence="2 3">
    <name type="scientific">Ciceribacter naphthalenivorans</name>
    <dbReference type="NCBI Taxonomy" id="1118451"/>
    <lineage>
        <taxon>Bacteria</taxon>
        <taxon>Pseudomonadati</taxon>
        <taxon>Pseudomonadota</taxon>
        <taxon>Alphaproteobacteria</taxon>
        <taxon>Hyphomicrobiales</taxon>
        <taxon>Rhizobiaceae</taxon>
        <taxon>Ciceribacter</taxon>
    </lineage>
</organism>
<comment type="caution">
    <text evidence="2">The sequence shown here is derived from an EMBL/GenBank/DDBJ whole genome shotgun (WGS) entry which is preliminary data.</text>
</comment>
<sequence length="100" mass="11442">MSAPLLPDCRRADRAGARRGIRPPAGVREEWPQKGALSFIQHYFRLAGRRAVAAWRGSSLKASKPIMAFRIHHIRLRFAEKQPDSPQFFDFHSVFGNQDQ</sequence>
<dbReference type="AlphaFoldDB" id="A0A512HFH9"/>
<evidence type="ECO:0000313" key="3">
    <source>
        <dbReference type="Proteomes" id="UP000321717"/>
    </source>
</evidence>
<accession>A0A512HFH9</accession>
<evidence type="ECO:0000256" key="1">
    <source>
        <dbReference type="SAM" id="MobiDB-lite"/>
    </source>
</evidence>
<feature type="region of interest" description="Disordered" evidence="1">
    <location>
        <begin position="1"/>
        <end position="26"/>
    </location>
</feature>
<gene>
    <name evidence="2" type="ORF">RNA01_11300</name>
</gene>
<protein>
    <submittedName>
        <fullName evidence="2">Uncharacterized protein</fullName>
    </submittedName>
</protein>
<dbReference type="Proteomes" id="UP000321717">
    <property type="component" value="Unassembled WGS sequence"/>
</dbReference>
<dbReference type="EMBL" id="BJZP01000004">
    <property type="protein sequence ID" value="GEO84198.1"/>
    <property type="molecule type" value="Genomic_DNA"/>
</dbReference>
<reference evidence="2 3" key="1">
    <citation type="submission" date="2019-07" db="EMBL/GenBank/DDBJ databases">
        <title>Whole genome shotgun sequence of Rhizobium naphthalenivorans NBRC 107585.</title>
        <authorList>
            <person name="Hosoyama A."/>
            <person name="Uohara A."/>
            <person name="Ohji S."/>
            <person name="Ichikawa N."/>
        </authorList>
    </citation>
    <scope>NUCLEOTIDE SEQUENCE [LARGE SCALE GENOMIC DNA]</scope>
    <source>
        <strain evidence="2 3">NBRC 107585</strain>
    </source>
</reference>